<dbReference type="SUPFAM" id="SSF54427">
    <property type="entry name" value="NTF2-like"/>
    <property type="match status" value="1"/>
</dbReference>
<name>A0ABW3XYR1_9FLAO</name>
<reference evidence="3" key="1">
    <citation type="journal article" date="2019" name="Int. J. Syst. Evol. Microbiol.">
        <title>The Global Catalogue of Microorganisms (GCM) 10K type strain sequencing project: providing services to taxonomists for standard genome sequencing and annotation.</title>
        <authorList>
            <consortium name="The Broad Institute Genomics Platform"/>
            <consortium name="The Broad Institute Genome Sequencing Center for Infectious Disease"/>
            <person name="Wu L."/>
            <person name="Ma J."/>
        </authorList>
    </citation>
    <scope>NUCLEOTIDE SEQUENCE [LARGE SCALE GENOMIC DNA]</scope>
    <source>
        <strain evidence="3">CCUG 61485</strain>
    </source>
</reference>
<dbReference type="InterPro" id="IPR027843">
    <property type="entry name" value="DUF4440"/>
</dbReference>
<dbReference type="RefSeq" id="WP_377175269.1">
    <property type="nucleotide sequence ID" value="NZ_JBHTMY010000001.1"/>
</dbReference>
<dbReference type="InterPro" id="IPR032710">
    <property type="entry name" value="NTF2-like_dom_sf"/>
</dbReference>
<evidence type="ECO:0000259" key="1">
    <source>
        <dbReference type="Pfam" id="PF14534"/>
    </source>
</evidence>
<dbReference type="PROSITE" id="PS51257">
    <property type="entry name" value="PROKAR_LIPOPROTEIN"/>
    <property type="match status" value="1"/>
</dbReference>
<protein>
    <submittedName>
        <fullName evidence="2">YybH family protein</fullName>
    </submittedName>
</protein>
<dbReference type="EMBL" id="JBHTMY010000001">
    <property type="protein sequence ID" value="MFD1314041.1"/>
    <property type="molecule type" value="Genomic_DNA"/>
</dbReference>
<keyword evidence="3" id="KW-1185">Reference proteome</keyword>
<evidence type="ECO:0000313" key="2">
    <source>
        <dbReference type="EMBL" id="MFD1314041.1"/>
    </source>
</evidence>
<feature type="domain" description="DUF4440" evidence="1">
    <location>
        <begin position="44"/>
        <end position="145"/>
    </location>
</feature>
<organism evidence="2 3">
    <name type="scientific">Namhaeicola litoreus</name>
    <dbReference type="NCBI Taxonomy" id="1052145"/>
    <lineage>
        <taxon>Bacteria</taxon>
        <taxon>Pseudomonadati</taxon>
        <taxon>Bacteroidota</taxon>
        <taxon>Flavobacteriia</taxon>
        <taxon>Flavobacteriales</taxon>
        <taxon>Flavobacteriaceae</taxon>
        <taxon>Namhaeicola</taxon>
    </lineage>
</organism>
<comment type="caution">
    <text evidence="2">The sequence shown here is derived from an EMBL/GenBank/DDBJ whole genome shotgun (WGS) entry which is preliminary data.</text>
</comment>
<sequence>MKIPYVTLVLLTLLISCKKQIGDNIVENSKNEILKVEGEFAEMAQKEGIKKAFLFYAAEDAVLMRGKKMIKGKKSLQSYFEENSNSDKKVSLTWKPDFVEVSNSGDLGYTYGKYVFRSTDSLGVVITDEGFFHTVWKKQNNGDWRFVWD</sequence>
<gene>
    <name evidence="2" type="ORF">ACFQ39_00300</name>
</gene>
<dbReference type="Gene3D" id="3.10.450.50">
    <property type="match status" value="1"/>
</dbReference>
<evidence type="ECO:0000313" key="3">
    <source>
        <dbReference type="Proteomes" id="UP001597201"/>
    </source>
</evidence>
<dbReference type="Proteomes" id="UP001597201">
    <property type="component" value="Unassembled WGS sequence"/>
</dbReference>
<dbReference type="Pfam" id="PF14534">
    <property type="entry name" value="DUF4440"/>
    <property type="match status" value="1"/>
</dbReference>
<accession>A0ABW3XYR1</accession>
<proteinExistence type="predicted"/>